<protein>
    <submittedName>
        <fullName evidence="2">Uncharacterized protein</fullName>
    </submittedName>
</protein>
<feature type="compositionally biased region" description="Basic residues" evidence="1">
    <location>
        <begin position="13"/>
        <end position="27"/>
    </location>
</feature>
<feature type="compositionally biased region" description="Basic and acidic residues" evidence="1">
    <location>
        <begin position="1"/>
        <end position="12"/>
    </location>
</feature>
<evidence type="ECO:0000313" key="2">
    <source>
        <dbReference type="EMBL" id="GLL06301.1"/>
    </source>
</evidence>
<accession>A0A9W6KQI6</accession>
<dbReference type="Proteomes" id="UP001143480">
    <property type="component" value="Unassembled WGS sequence"/>
</dbReference>
<feature type="region of interest" description="Disordered" evidence="1">
    <location>
        <begin position="1"/>
        <end position="116"/>
    </location>
</feature>
<name>A0A9W6KQI6_9ACTN</name>
<comment type="caution">
    <text evidence="2">The sequence shown here is derived from an EMBL/GenBank/DDBJ whole genome shotgun (WGS) entry which is preliminary data.</text>
</comment>
<organism evidence="2 3">
    <name type="scientific">Dactylosporangium matsuzakiense</name>
    <dbReference type="NCBI Taxonomy" id="53360"/>
    <lineage>
        <taxon>Bacteria</taxon>
        <taxon>Bacillati</taxon>
        <taxon>Actinomycetota</taxon>
        <taxon>Actinomycetes</taxon>
        <taxon>Micromonosporales</taxon>
        <taxon>Micromonosporaceae</taxon>
        <taxon>Dactylosporangium</taxon>
    </lineage>
</organism>
<feature type="compositionally biased region" description="Basic and acidic residues" evidence="1">
    <location>
        <begin position="75"/>
        <end position="90"/>
    </location>
</feature>
<sequence length="146" mass="16332">MREHDLERPGDRGRRRRLRQHRHGHRPPGHDHGKQSTHHPAPPSAQLSAAVTYTIPDRTATIKARRPPGGATDAYRAKPAERRRPIRECGDGDGGTAPGSSECRVRSETGRYTSKGKKCVMTRVWKKSARDAFGTFIPPRRLQSIS</sequence>
<dbReference type="AlphaFoldDB" id="A0A9W6KQI6"/>
<reference evidence="2" key="1">
    <citation type="journal article" date="2014" name="Int. J. Syst. Evol. Microbiol.">
        <title>Complete genome sequence of Corynebacterium casei LMG S-19264T (=DSM 44701T), isolated from a smear-ripened cheese.</title>
        <authorList>
            <consortium name="US DOE Joint Genome Institute (JGI-PGF)"/>
            <person name="Walter F."/>
            <person name="Albersmeier A."/>
            <person name="Kalinowski J."/>
            <person name="Ruckert C."/>
        </authorList>
    </citation>
    <scope>NUCLEOTIDE SEQUENCE</scope>
    <source>
        <strain evidence="2">VKM Ac-1321</strain>
    </source>
</reference>
<reference evidence="2" key="2">
    <citation type="submission" date="2023-01" db="EMBL/GenBank/DDBJ databases">
        <authorList>
            <person name="Sun Q."/>
            <person name="Evtushenko L."/>
        </authorList>
    </citation>
    <scope>NUCLEOTIDE SEQUENCE</scope>
    <source>
        <strain evidence="2">VKM Ac-1321</strain>
    </source>
</reference>
<proteinExistence type="predicted"/>
<evidence type="ECO:0000256" key="1">
    <source>
        <dbReference type="SAM" id="MobiDB-lite"/>
    </source>
</evidence>
<dbReference type="EMBL" id="BSFP01000070">
    <property type="protein sequence ID" value="GLL06301.1"/>
    <property type="molecule type" value="Genomic_DNA"/>
</dbReference>
<keyword evidence="3" id="KW-1185">Reference proteome</keyword>
<evidence type="ECO:0000313" key="3">
    <source>
        <dbReference type="Proteomes" id="UP001143480"/>
    </source>
</evidence>
<gene>
    <name evidence="2" type="ORF">GCM10017581_080500</name>
</gene>